<keyword evidence="1" id="KW-1133">Transmembrane helix</keyword>
<keyword evidence="4" id="KW-1185">Reference proteome</keyword>
<dbReference type="InterPro" id="IPR016047">
    <property type="entry name" value="M23ase_b-sheet_dom"/>
</dbReference>
<dbReference type="CDD" id="cd12797">
    <property type="entry name" value="M23_peptidase"/>
    <property type="match status" value="1"/>
</dbReference>
<dbReference type="GeneID" id="98295526"/>
<dbReference type="RefSeq" id="WP_158215639.1">
    <property type="nucleotide sequence ID" value="NZ_JBDNSG010000001.1"/>
</dbReference>
<dbReference type="Pfam" id="PF01551">
    <property type="entry name" value="Peptidase_M23"/>
    <property type="match status" value="1"/>
</dbReference>
<evidence type="ECO:0000256" key="1">
    <source>
        <dbReference type="SAM" id="Phobius"/>
    </source>
</evidence>
<keyword evidence="1" id="KW-0472">Membrane</keyword>
<dbReference type="Proteomes" id="UP000216451">
    <property type="component" value="Unassembled WGS sequence"/>
</dbReference>
<comment type="caution">
    <text evidence="3">The sequence shown here is derived from an EMBL/GenBank/DDBJ whole genome shotgun (WGS) entry which is preliminary data.</text>
</comment>
<dbReference type="SUPFAM" id="SSF51261">
    <property type="entry name" value="Duplicated hybrid motif"/>
    <property type="match status" value="1"/>
</dbReference>
<accession>A0A261G5R5</accession>
<evidence type="ECO:0000313" key="4">
    <source>
        <dbReference type="Proteomes" id="UP000216451"/>
    </source>
</evidence>
<feature type="domain" description="M23ase beta-sheet core" evidence="2">
    <location>
        <begin position="97"/>
        <end position="189"/>
    </location>
</feature>
<sequence length="203" mass="22435">MNDRMSYANRAYRIFAHTYLRKQLQDKQACLQFALPCMIACWICALPWLLQPDSTALASTAAHASVHADCRAIAIWPVENPTITQEFIAPAQQWSSGHRGIDMQTQTGQTLVSPVDGVVSFQGKVAQKSVVSVQHGAMTFTFEPAVTWLAAGERLTQGQPFATVENMSDHCEDSCLHWGLKRGSDYLDPASRVAKTRIVLKAQ</sequence>
<organism evidence="3 4">
    <name type="scientific">Bifidobacterium aquikefiri</name>
    <dbReference type="NCBI Taxonomy" id="1653207"/>
    <lineage>
        <taxon>Bacteria</taxon>
        <taxon>Bacillati</taxon>
        <taxon>Actinomycetota</taxon>
        <taxon>Actinomycetes</taxon>
        <taxon>Bifidobacteriales</taxon>
        <taxon>Bifidobacteriaceae</taxon>
        <taxon>Bifidobacterium</taxon>
    </lineage>
</organism>
<evidence type="ECO:0000259" key="2">
    <source>
        <dbReference type="Pfam" id="PF01551"/>
    </source>
</evidence>
<proteinExistence type="predicted"/>
<dbReference type="InterPro" id="IPR011055">
    <property type="entry name" value="Dup_hybrid_motif"/>
</dbReference>
<protein>
    <submittedName>
        <fullName evidence="3">Peptidase M23</fullName>
    </submittedName>
</protein>
<dbReference type="Gene3D" id="2.70.70.10">
    <property type="entry name" value="Glucose Permease (Domain IIA)"/>
    <property type="match status" value="1"/>
</dbReference>
<evidence type="ECO:0000313" key="3">
    <source>
        <dbReference type="EMBL" id="OZG66787.1"/>
    </source>
</evidence>
<dbReference type="OrthoDB" id="5245088at2"/>
<feature type="transmembrane region" description="Helical" evidence="1">
    <location>
        <begin position="29"/>
        <end position="50"/>
    </location>
</feature>
<keyword evidence="1" id="KW-0812">Transmembrane</keyword>
<dbReference type="AlphaFoldDB" id="A0A261G5R5"/>
<dbReference type="EMBL" id="MWXA01000005">
    <property type="protein sequence ID" value="OZG66787.1"/>
    <property type="molecule type" value="Genomic_DNA"/>
</dbReference>
<name>A0A261G5R5_9BIFI</name>
<gene>
    <name evidence="3" type="ORF">BAQU_0859</name>
</gene>
<reference evidence="3 4" key="1">
    <citation type="journal article" date="2017" name="BMC Genomics">
        <title>Comparative genomic and phylogenomic analyses of the Bifidobacteriaceae family.</title>
        <authorList>
            <person name="Lugli G.A."/>
            <person name="Milani C."/>
            <person name="Turroni F."/>
            <person name="Duranti S."/>
            <person name="Mancabelli L."/>
            <person name="Mangifesta M."/>
            <person name="Ferrario C."/>
            <person name="Modesto M."/>
            <person name="Mattarelli P."/>
            <person name="Jiri K."/>
            <person name="van Sinderen D."/>
            <person name="Ventura M."/>
        </authorList>
    </citation>
    <scope>NUCLEOTIDE SEQUENCE [LARGE SCALE GENOMIC DNA]</scope>
    <source>
        <strain evidence="3 4">LMG 28769</strain>
    </source>
</reference>